<feature type="region of interest" description="Disordered" evidence="1">
    <location>
        <begin position="263"/>
        <end position="371"/>
    </location>
</feature>
<name>A0A1H3Q3Y8_9ACTN</name>
<accession>A0A1H3Q3Y8</accession>
<gene>
    <name evidence="3" type="ORF">SAMN05444365_105216</name>
</gene>
<protein>
    <recommendedName>
        <fullName evidence="5">DUF2567 domain-containing protein</fullName>
    </recommendedName>
</protein>
<proteinExistence type="predicted"/>
<feature type="compositionally biased region" description="Pro residues" evidence="1">
    <location>
        <begin position="349"/>
        <end position="363"/>
    </location>
</feature>
<feature type="compositionally biased region" description="Basic and acidic residues" evidence="1">
    <location>
        <begin position="7"/>
        <end position="22"/>
    </location>
</feature>
<feature type="compositionally biased region" description="Basic and acidic residues" evidence="1">
    <location>
        <begin position="321"/>
        <end position="338"/>
    </location>
</feature>
<dbReference type="InterPro" id="IPR021213">
    <property type="entry name" value="DUF2567"/>
</dbReference>
<keyword evidence="2" id="KW-0812">Transmembrane</keyword>
<dbReference type="Pfam" id="PF10821">
    <property type="entry name" value="DUF2567"/>
    <property type="match status" value="1"/>
</dbReference>
<feature type="transmembrane region" description="Helical" evidence="2">
    <location>
        <begin position="138"/>
        <end position="159"/>
    </location>
</feature>
<evidence type="ECO:0000313" key="3">
    <source>
        <dbReference type="EMBL" id="SDZ07960.1"/>
    </source>
</evidence>
<reference evidence="4" key="1">
    <citation type="submission" date="2016-10" db="EMBL/GenBank/DDBJ databases">
        <authorList>
            <person name="Varghese N."/>
            <person name="Submissions S."/>
        </authorList>
    </citation>
    <scope>NUCLEOTIDE SEQUENCE [LARGE SCALE GENOMIC DNA]</scope>
    <source>
        <strain evidence="4">DSM 45245</strain>
    </source>
</reference>
<feature type="transmembrane region" description="Helical" evidence="2">
    <location>
        <begin position="86"/>
        <end position="107"/>
    </location>
</feature>
<feature type="compositionally biased region" description="Low complexity" evidence="1">
    <location>
        <begin position="50"/>
        <end position="59"/>
    </location>
</feature>
<feature type="compositionally biased region" description="Pro residues" evidence="1">
    <location>
        <begin position="28"/>
        <end position="49"/>
    </location>
</feature>
<sequence>MSAPSSDDDRAGGDRDGQRRVEPAAGPTLPPPPPAPPLPPLVVPPPPTTGPAAPADPAGENGALTDPPAAPGSMPATGRGRRLRTLLVALATALAVAALGVPLGLLWRALAPSVPIIKTADGGALTDPQPQQFVAADGWFAVLGAGFGVLCAIGAWVLLRRHRGPVGLLAVVAGAVAAAPIAWGLGRQIGLSEYRRLLHTAAVGDVLNKPPDLRAGRFELVQGFIPTIQGDLLLPAFGAAVAYTLLAGWSRYASLHAEPGEPAGAELMPGRATQPAHAPAVQPGSGQPGHGQSGNVPAGNVPAGNLPAGNGPAAGAPVGSGERDHGHIGTGERDHGRGGSDAPVSSDSPQPPAPPAAPGPPAPGGATPPRD</sequence>
<dbReference type="Proteomes" id="UP000242415">
    <property type="component" value="Unassembled WGS sequence"/>
</dbReference>
<dbReference type="AlphaFoldDB" id="A0A1H3Q3Y8"/>
<keyword evidence="4" id="KW-1185">Reference proteome</keyword>
<evidence type="ECO:0008006" key="5">
    <source>
        <dbReference type="Google" id="ProtNLM"/>
    </source>
</evidence>
<organism evidence="3 4">
    <name type="scientific">Micromonospora pattaloongensis</name>
    <dbReference type="NCBI Taxonomy" id="405436"/>
    <lineage>
        <taxon>Bacteria</taxon>
        <taxon>Bacillati</taxon>
        <taxon>Actinomycetota</taxon>
        <taxon>Actinomycetes</taxon>
        <taxon>Micromonosporales</taxon>
        <taxon>Micromonosporaceae</taxon>
        <taxon>Micromonospora</taxon>
    </lineage>
</organism>
<dbReference type="OrthoDB" id="5188205at2"/>
<dbReference type="RefSeq" id="WP_091557443.1">
    <property type="nucleotide sequence ID" value="NZ_FNPH01000005.1"/>
</dbReference>
<keyword evidence="2" id="KW-0472">Membrane</keyword>
<evidence type="ECO:0000256" key="1">
    <source>
        <dbReference type="SAM" id="MobiDB-lite"/>
    </source>
</evidence>
<dbReference type="EMBL" id="FNPH01000005">
    <property type="protein sequence ID" value="SDZ07960.1"/>
    <property type="molecule type" value="Genomic_DNA"/>
</dbReference>
<dbReference type="STRING" id="405436.SAMN05444365_105216"/>
<feature type="compositionally biased region" description="Low complexity" evidence="1">
    <location>
        <begin position="293"/>
        <end position="319"/>
    </location>
</feature>
<keyword evidence="2" id="KW-1133">Transmembrane helix</keyword>
<evidence type="ECO:0000313" key="4">
    <source>
        <dbReference type="Proteomes" id="UP000242415"/>
    </source>
</evidence>
<feature type="transmembrane region" description="Helical" evidence="2">
    <location>
        <begin position="166"/>
        <end position="186"/>
    </location>
</feature>
<feature type="region of interest" description="Disordered" evidence="1">
    <location>
        <begin position="1"/>
        <end position="77"/>
    </location>
</feature>
<evidence type="ECO:0000256" key="2">
    <source>
        <dbReference type="SAM" id="Phobius"/>
    </source>
</evidence>